<evidence type="ECO:0000313" key="3">
    <source>
        <dbReference type="Proteomes" id="UP000232587"/>
    </source>
</evidence>
<dbReference type="OrthoDB" id="7592047at2"/>
<protein>
    <submittedName>
        <fullName evidence="2">HK97 family phage portal protein</fullName>
    </submittedName>
</protein>
<dbReference type="Pfam" id="PF04860">
    <property type="entry name" value="Phage_portal"/>
    <property type="match status" value="1"/>
</dbReference>
<sequence>MSWLDRLFGREVEASALGLPQAYGVLDLKRDIGLGLLSGGYATRSGRAVSERSAMSNATFQRAVTLISSAVGMLPMNLHQKLGDGSIEKADAHPVHRLLRKMPNSAQTPFEFKSYMQGRALLHGDAYAYKVPGVRGPQALWPLDPRRITPVQDTADFRLRFKYQPKTGAEKVYEQAEIFHLRAPWSSDGLTGEGLLKLAAEVLGMADVVDETAAAILRNGTQPGGALTHPKELSDAAVNRLRQQMRDRMQGAENAGRWFVLEEDMKANPFPSNGKDLEQVAQRKFQAEEIGRVSGVPRPLLMFDETAWGSGIEQLGLFFVTYCLMPWFVAWEEAVARDLLSERDRDSHYAKFNEGALLRGSLKDQAEFFAKAIGGPGAGGFMLPDEAREKMDMNPLDGGEGRRPAWKQDTAQGTGDA</sequence>
<dbReference type="InterPro" id="IPR006944">
    <property type="entry name" value="Phage/GTA_portal"/>
</dbReference>
<dbReference type="NCBIfam" id="TIGR01537">
    <property type="entry name" value="portal_HK97"/>
    <property type="match status" value="1"/>
</dbReference>
<name>A0A2N0HL65_9SPHN</name>
<keyword evidence="3" id="KW-1185">Reference proteome</keyword>
<reference evidence="2 3" key="1">
    <citation type="submission" date="2017-11" db="EMBL/GenBank/DDBJ databases">
        <title>Genomic Encyclopedia of Type Strains, Phase III (KMG-III): the genomes of soil and plant-associated and newly described type strains.</title>
        <authorList>
            <person name="Whitman W."/>
        </authorList>
    </citation>
    <scope>NUCLEOTIDE SEQUENCE [LARGE SCALE GENOMIC DNA]</scope>
    <source>
        <strain evidence="2 3">CGMCC 1.12274</strain>
    </source>
</reference>
<proteinExistence type="predicted"/>
<gene>
    <name evidence="2" type="ORF">B0I00_1889</name>
</gene>
<evidence type="ECO:0000256" key="1">
    <source>
        <dbReference type="SAM" id="MobiDB-lite"/>
    </source>
</evidence>
<comment type="caution">
    <text evidence="2">The sequence shown here is derived from an EMBL/GenBank/DDBJ whole genome shotgun (WGS) entry which is preliminary data.</text>
</comment>
<feature type="region of interest" description="Disordered" evidence="1">
    <location>
        <begin position="383"/>
        <end position="417"/>
    </location>
</feature>
<evidence type="ECO:0000313" key="2">
    <source>
        <dbReference type="EMBL" id="PKB19649.1"/>
    </source>
</evidence>
<dbReference type="InterPro" id="IPR006427">
    <property type="entry name" value="Portal_HK97"/>
</dbReference>
<dbReference type="EMBL" id="PHUF01000003">
    <property type="protein sequence ID" value="PKB19649.1"/>
    <property type="molecule type" value="Genomic_DNA"/>
</dbReference>
<accession>A0A2N0HL65</accession>
<dbReference type="AlphaFoldDB" id="A0A2N0HL65"/>
<organism evidence="2 3">
    <name type="scientific">Novosphingobium kunmingense</name>
    <dbReference type="NCBI Taxonomy" id="1211806"/>
    <lineage>
        <taxon>Bacteria</taxon>
        <taxon>Pseudomonadati</taxon>
        <taxon>Pseudomonadota</taxon>
        <taxon>Alphaproteobacteria</taxon>
        <taxon>Sphingomonadales</taxon>
        <taxon>Sphingomonadaceae</taxon>
        <taxon>Novosphingobium</taxon>
    </lineage>
</organism>
<dbReference type="Proteomes" id="UP000232587">
    <property type="component" value="Unassembled WGS sequence"/>
</dbReference>
<dbReference type="RefSeq" id="WP_100867096.1">
    <property type="nucleotide sequence ID" value="NZ_PHUF01000003.1"/>
</dbReference>